<dbReference type="InterPro" id="IPR004487">
    <property type="entry name" value="Clp_protease_ATP-bd_su_ClpX"/>
</dbReference>
<evidence type="ECO:0000256" key="1">
    <source>
        <dbReference type="ARBA" id="ARBA00004173"/>
    </source>
</evidence>
<evidence type="ECO:0000256" key="3">
    <source>
        <dbReference type="ARBA" id="ARBA00022801"/>
    </source>
</evidence>
<feature type="region of interest" description="Disordered" evidence="9">
    <location>
        <begin position="168"/>
        <end position="188"/>
    </location>
</feature>
<comment type="caution">
    <text evidence="12">The sequence shown here is derived from an EMBL/GenBank/DDBJ whole genome shotgun (WGS) entry which is preliminary data.</text>
</comment>
<dbReference type="GO" id="GO:0051603">
    <property type="term" value="P:proteolysis involved in protein catabolic process"/>
    <property type="evidence" value="ECO:0007669"/>
    <property type="project" value="TreeGrafter"/>
</dbReference>
<dbReference type="Pfam" id="PF07724">
    <property type="entry name" value="AAA_2"/>
    <property type="match status" value="1"/>
</dbReference>
<dbReference type="Gene3D" id="1.10.8.60">
    <property type="match status" value="1"/>
</dbReference>
<sequence>MSGMLRWNSKLRLIASRMITLPLSFSHQPFPLKPPLPTPHRHPQSFLGLGLGFRQKWDGSSDGYDQIRAEVNCPRCTKPFNVLFSNRPLSITGGETGVYQALNLCSNCRTAFYFRPLKLEPLHGSFIEIGRVKAKEAEASLGNDDDESGKVVRVKIWEKLRSYGGDLTEKLPVPSPPHSPPVEGGDEWRKPTGKTFEAIPEDGGCIGERSGWGGSNLGPHLPTPKEICKGLDEFVIGQEKAKKVLSVAVYNHYKRIYHASLNNKSGAISGKAGAESYDSDYVELDKSNVLLMGPTGSGKTLLAKTLARVVNVPFAIADATTLTQAGYVGEDVESILHKLYMAADQNVEAAQQGIVYIDEVDKITKKAESLNTGRDVSGEGVQQALLKMLEGTVSVSHIVNVPDERARKHPRGDSIQIDTKDILFICGGAFVDLEKTISERRQDSSIGFGAPVRSNMRVGGLTNAVVTSSLLESAESGDLIAYGLIPEFIGRFPVLVSLSALDEDQLVKVLTEPKNALGKQYKRMFSMNNVKLHFTESALRLIAKKAITKNTGARGLRAILESILTEPMFEIPDANTPNDCIDAVLVDEEAVKSADTLNCGAKILHGEGALEHFLGQTKPKYCMEKGEVIEGASDEEPEVSSRFLSL</sequence>
<keyword evidence="3" id="KW-0378">Hydrolase</keyword>
<keyword evidence="4" id="KW-0067">ATP-binding</keyword>
<accession>A0AA89BIG8</accession>
<comment type="similarity">
    <text evidence="8">Belongs to the ClpX chaperone family.</text>
</comment>
<keyword evidence="13" id="KW-1185">Reference proteome</keyword>
<dbReference type="Pfam" id="PF10431">
    <property type="entry name" value="ClpB_D2-small"/>
    <property type="match status" value="1"/>
</dbReference>
<gene>
    <name evidence="12" type="ORF">RJ639_031128</name>
</gene>
<dbReference type="EMBL" id="JAVXUP010000115">
    <property type="protein sequence ID" value="KAK3037757.1"/>
    <property type="molecule type" value="Genomic_DNA"/>
</dbReference>
<dbReference type="SMART" id="SM00382">
    <property type="entry name" value="AAA"/>
    <property type="match status" value="1"/>
</dbReference>
<dbReference type="GO" id="GO:0005524">
    <property type="term" value="F:ATP binding"/>
    <property type="evidence" value="ECO:0007669"/>
    <property type="project" value="UniProtKB-KW"/>
</dbReference>
<dbReference type="SMART" id="SM01086">
    <property type="entry name" value="ClpB_D2-small"/>
    <property type="match status" value="1"/>
</dbReference>
<dbReference type="NCBIfam" id="TIGR00382">
    <property type="entry name" value="clpX"/>
    <property type="match status" value="1"/>
</dbReference>
<name>A0AA89BIG8_9ASTE</name>
<feature type="domain" description="AAA+ ATPase" evidence="10">
    <location>
        <begin position="285"/>
        <end position="421"/>
    </location>
</feature>
<dbReference type="Proteomes" id="UP001188597">
    <property type="component" value="Unassembled WGS sequence"/>
</dbReference>
<keyword evidence="5" id="KW-0809">Transit peptide</keyword>
<evidence type="ECO:0000256" key="6">
    <source>
        <dbReference type="ARBA" id="ARBA00023128"/>
    </source>
</evidence>
<dbReference type="CDD" id="cd19497">
    <property type="entry name" value="RecA-like_ClpX"/>
    <property type="match status" value="1"/>
</dbReference>
<evidence type="ECO:0000313" key="12">
    <source>
        <dbReference type="EMBL" id="KAK3037757.1"/>
    </source>
</evidence>
<dbReference type="GO" id="GO:0051082">
    <property type="term" value="F:unfolded protein binding"/>
    <property type="evidence" value="ECO:0007669"/>
    <property type="project" value="InterPro"/>
</dbReference>
<feature type="domain" description="Clp ATPase C-terminal" evidence="11">
    <location>
        <begin position="501"/>
        <end position="592"/>
    </location>
</feature>
<evidence type="ECO:0000256" key="5">
    <source>
        <dbReference type="ARBA" id="ARBA00022946"/>
    </source>
</evidence>
<evidence type="ECO:0000259" key="10">
    <source>
        <dbReference type="SMART" id="SM00382"/>
    </source>
</evidence>
<dbReference type="GO" id="GO:0140662">
    <property type="term" value="F:ATP-dependent protein folding chaperone"/>
    <property type="evidence" value="ECO:0007669"/>
    <property type="project" value="InterPro"/>
</dbReference>
<comment type="function">
    <text evidence="7">ATP-dependent specificity component of the mitochondrial Clp protease. It directs the protease to specific substrates. Can perform chaperone functions in the absence of ClpP.</text>
</comment>
<keyword evidence="6" id="KW-0496">Mitochondrion</keyword>
<dbReference type="PANTHER" id="PTHR48102">
    <property type="entry name" value="ATP-DEPENDENT CLP PROTEASE ATP-BINDING SUBUNIT CLPX-LIKE, MITOCHONDRIAL-RELATED"/>
    <property type="match status" value="1"/>
</dbReference>
<dbReference type="FunFam" id="1.10.8.60:FF:000002">
    <property type="entry name" value="ATP-dependent Clp protease ATP-binding subunit ClpX"/>
    <property type="match status" value="1"/>
</dbReference>
<organism evidence="12 13">
    <name type="scientific">Escallonia herrerae</name>
    <dbReference type="NCBI Taxonomy" id="1293975"/>
    <lineage>
        <taxon>Eukaryota</taxon>
        <taxon>Viridiplantae</taxon>
        <taxon>Streptophyta</taxon>
        <taxon>Embryophyta</taxon>
        <taxon>Tracheophyta</taxon>
        <taxon>Spermatophyta</taxon>
        <taxon>Magnoliopsida</taxon>
        <taxon>eudicotyledons</taxon>
        <taxon>Gunneridae</taxon>
        <taxon>Pentapetalae</taxon>
        <taxon>asterids</taxon>
        <taxon>campanulids</taxon>
        <taxon>Escalloniales</taxon>
        <taxon>Escalloniaceae</taxon>
        <taxon>Escallonia</taxon>
    </lineage>
</organism>
<evidence type="ECO:0000256" key="9">
    <source>
        <dbReference type="SAM" id="MobiDB-lite"/>
    </source>
</evidence>
<dbReference type="GO" id="GO:0016887">
    <property type="term" value="F:ATP hydrolysis activity"/>
    <property type="evidence" value="ECO:0007669"/>
    <property type="project" value="InterPro"/>
</dbReference>
<keyword evidence="2" id="KW-0547">Nucleotide-binding</keyword>
<dbReference type="InterPro" id="IPR003959">
    <property type="entry name" value="ATPase_AAA_core"/>
</dbReference>
<evidence type="ECO:0000256" key="2">
    <source>
        <dbReference type="ARBA" id="ARBA00022741"/>
    </source>
</evidence>
<dbReference type="Gene3D" id="3.40.50.300">
    <property type="entry name" value="P-loop containing nucleotide triphosphate hydrolases"/>
    <property type="match status" value="1"/>
</dbReference>
<dbReference type="GO" id="GO:0005759">
    <property type="term" value="C:mitochondrial matrix"/>
    <property type="evidence" value="ECO:0007669"/>
    <property type="project" value="TreeGrafter"/>
</dbReference>
<proteinExistence type="inferred from homology"/>
<dbReference type="InterPro" id="IPR050052">
    <property type="entry name" value="ATP-dep_Clp_protease_ClpX"/>
</dbReference>
<evidence type="ECO:0000256" key="4">
    <source>
        <dbReference type="ARBA" id="ARBA00022840"/>
    </source>
</evidence>
<reference evidence="12" key="1">
    <citation type="submission" date="2022-12" db="EMBL/GenBank/DDBJ databases">
        <title>Draft genome assemblies for two species of Escallonia (Escalloniales).</title>
        <authorList>
            <person name="Chanderbali A."/>
            <person name="Dervinis C."/>
            <person name="Anghel I."/>
            <person name="Soltis D."/>
            <person name="Soltis P."/>
            <person name="Zapata F."/>
        </authorList>
    </citation>
    <scope>NUCLEOTIDE SEQUENCE</scope>
    <source>
        <strain evidence="12">UCBG64.0493</strain>
        <tissue evidence="12">Leaf</tissue>
    </source>
</reference>
<evidence type="ECO:0000259" key="11">
    <source>
        <dbReference type="SMART" id="SM01086"/>
    </source>
</evidence>
<dbReference type="InterPro" id="IPR003593">
    <property type="entry name" value="AAA+_ATPase"/>
</dbReference>
<dbReference type="InterPro" id="IPR019489">
    <property type="entry name" value="Clp_ATPase_C"/>
</dbReference>
<evidence type="ECO:0000256" key="8">
    <source>
        <dbReference type="ARBA" id="ARBA00061242"/>
    </source>
</evidence>
<dbReference type="FunFam" id="3.40.50.300:FF:000560">
    <property type="entry name" value="CLP protease regulatory subunit CLPX3 mitochondrial"/>
    <property type="match status" value="1"/>
</dbReference>
<dbReference type="InterPro" id="IPR027417">
    <property type="entry name" value="P-loop_NTPase"/>
</dbReference>
<protein>
    <submittedName>
        <fullName evidence="12">Uncharacterized protein</fullName>
    </submittedName>
</protein>
<evidence type="ECO:0000313" key="13">
    <source>
        <dbReference type="Proteomes" id="UP001188597"/>
    </source>
</evidence>
<evidence type="ECO:0000256" key="7">
    <source>
        <dbReference type="ARBA" id="ARBA00055633"/>
    </source>
</evidence>
<dbReference type="PANTHER" id="PTHR48102:SF4">
    <property type="entry name" value="CLP PROTEASE REGULATORY SUBUNIT CLPX2, MITOCHONDRIAL"/>
    <property type="match status" value="1"/>
</dbReference>
<dbReference type="NCBIfam" id="NF003745">
    <property type="entry name" value="PRK05342.1"/>
    <property type="match status" value="1"/>
</dbReference>
<dbReference type="SUPFAM" id="SSF52540">
    <property type="entry name" value="P-loop containing nucleoside triphosphate hydrolases"/>
    <property type="match status" value="1"/>
</dbReference>
<dbReference type="AlphaFoldDB" id="A0AA89BIG8"/>
<comment type="subcellular location">
    <subcellularLocation>
        <location evidence="1">Mitochondrion</location>
    </subcellularLocation>
</comment>